<dbReference type="PROSITE" id="PS50011">
    <property type="entry name" value="PROTEIN_KINASE_DOM"/>
    <property type="match status" value="1"/>
</dbReference>
<dbReference type="NCBIfam" id="NF007671">
    <property type="entry name" value="PRK10345.1"/>
    <property type="match status" value="1"/>
</dbReference>
<dbReference type="GO" id="GO:0005524">
    <property type="term" value="F:ATP binding"/>
    <property type="evidence" value="ECO:0007669"/>
    <property type="project" value="InterPro"/>
</dbReference>
<dbReference type="InterPro" id="IPR019647">
    <property type="entry name" value="PhoP_reg_network_YrbL"/>
</dbReference>
<sequence length="210" mass="23888">MMLSTARPIGEGRHRKCFVHPDNPTQCIKILFNKESGGEKEVKRELAYYRRLQARNIDWSGLPKYFGAIETDLGVGHVFEFVCDADGSPSKALSHYLEDETDRLSSSQLVALLKALKEYLFRNQIVTMTIKPQNILLRKEATGKGRLTIVDNIGEGTLIPLATLSQFFYEKKMERVWKRFIEKLIESGQSKKLEILIPGQNSLDLSAKQV</sequence>
<gene>
    <name evidence="2" type="ORF">SOASR030_24870</name>
</gene>
<dbReference type="AlphaFoldDB" id="A0AAV5N478"/>
<dbReference type="RefSeq" id="WP_027274592.1">
    <property type="nucleotide sequence ID" value="NZ_BRLH01000005.1"/>
</dbReference>
<dbReference type="GO" id="GO:0004672">
    <property type="term" value="F:protein kinase activity"/>
    <property type="evidence" value="ECO:0007669"/>
    <property type="project" value="InterPro"/>
</dbReference>
<comment type="caution">
    <text evidence="2">The sequence shown here is derived from an EMBL/GenBank/DDBJ whole genome shotgun (WGS) entry which is preliminary data.</text>
</comment>
<dbReference type="Proteomes" id="UP001058124">
    <property type="component" value="Unassembled WGS sequence"/>
</dbReference>
<name>A0AAV5N478_9GAMM</name>
<evidence type="ECO:0000313" key="3">
    <source>
        <dbReference type="Proteomes" id="UP001058124"/>
    </source>
</evidence>
<reference evidence="2" key="1">
    <citation type="submission" date="2022-06" db="EMBL/GenBank/DDBJ databases">
        <title>Draft genome sequences of Leminorella grimontii str. JCM5902.</title>
        <authorList>
            <person name="Wakabayashi Y."/>
            <person name="Kojima K."/>
        </authorList>
    </citation>
    <scope>NUCLEOTIDE SEQUENCE</scope>
    <source>
        <strain evidence="2">JCM 5902</strain>
    </source>
</reference>
<dbReference type="Gene3D" id="1.10.510.10">
    <property type="entry name" value="Transferase(Phosphotransferase) domain 1"/>
    <property type="match status" value="1"/>
</dbReference>
<protein>
    <recommendedName>
        <fullName evidence="1">Protein kinase domain-containing protein</fullName>
    </recommendedName>
</protein>
<feature type="domain" description="Protein kinase" evidence="1">
    <location>
        <begin position="3"/>
        <end position="210"/>
    </location>
</feature>
<dbReference type="Pfam" id="PF10707">
    <property type="entry name" value="YrbL-PhoP_reg"/>
    <property type="match status" value="1"/>
</dbReference>
<proteinExistence type="predicted"/>
<accession>A0AAV5N478</accession>
<evidence type="ECO:0000259" key="1">
    <source>
        <dbReference type="PROSITE" id="PS50011"/>
    </source>
</evidence>
<dbReference type="EMBL" id="BRLH01000005">
    <property type="protein sequence ID" value="GKX56375.1"/>
    <property type="molecule type" value="Genomic_DNA"/>
</dbReference>
<keyword evidence="3" id="KW-1185">Reference proteome</keyword>
<dbReference type="InterPro" id="IPR000719">
    <property type="entry name" value="Prot_kinase_dom"/>
</dbReference>
<dbReference type="SUPFAM" id="SSF56112">
    <property type="entry name" value="Protein kinase-like (PK-like)"/>
    <property type="match status" value="1"/>
</dbReference>
<evidence type="ECO:0000313" key="2">
    <source>
        <dbReference type="EMBL" id="GKX56375.1"/>
    </source>
</evidence>
<dbReference type="InterPro" id="IPR011009">
    <property type="entry name" value="Kinase-like_dom_sf"/>
</dbReference>
<organism evidence="2 3">
    <name type="scientific">Leminorella grimontii</name>
    <dbReference type="NCBI Taxonomy" id="82981"/>
    <lineage>
        <taxon>Bacteria</taxon>
        <taxon>Pseudomonadati</taxon>
        <taxon>Pseudomonadota</taxon>
        <taxon>Gammaproteobacteria</taxon>
        <taxon>Enterobacterales</taxon>
        <taxon>Budviciaceae</taxon>
        <taxon>Leminorella</taxon>
    </lineage>
</organism>